<evidence type="ECO:0000256" key="1">
    <source>
        <dbReference type="SAM" id="Phobius"/>
    </source>
</evidence>
<name>A0AAV7HY04_COTGL</name>
<evidence type="ECO:0008006" key="4">
    <source>
        <dbReference type="Google" id="ProtNLM"/>
    </source>
</evidence>
<proteinExistence type="predicted"/>
<feature type="transmembrane region" description="Helical" evidence="1">
    <location>
        <begin position="59"/>
        <end position="78"/>
    </location>
</feature>
<keyword evidence="1" id="KW-0812">Transmembrane</keyword>
<keyword evidence="1" id="KW-0472">Membrane</keyword>
<evidence type="ECO:0000313" key="2">
    <source>
        <dbReference type="EMBL" id="KAH0535237.1"/>
    </source>
</evidence>
<gene>
    <name evidence="2" type="ORF">KQX54_015294</name>
</gene>
<keyword evidence="3" id="KW-1185">Reference proteome</keyword>
<accession>A0AAV7HY04</accession>
<keyword evidence="1" id="KW-1133">Transmembrane helix</keyword>
<reference evidence="2 3" key="1">
    <citation type="journal article" date="2021" name="J. Hered.">
        <title>A chromosome-level genome assembly of the parasitoid wasp, Cotesia glomerata (Hymenoptera: Braconidae).</title>
        <authorList>
            <person name="Pinto B.J."/>
            <person name="Weis J.J."/>
            <person name="Gamble T."/>
            <person name="Ode P.J."/>
            <person name="Paul R."/>
            <person name="Zaspel J.M."/>
        </authorList>
    </citation>
    <scope>NUCLEOTIDE SEQUENCE [LARGE SCALE GENOMIC DNA]</scope>
    <source>
        <strain evidence="2">CgM1</strain>
    </source>
</reference>
<protein>
    <recommendedName>
        <fullName evidence="4">Transmembrane protein</fullName>
    </recommendedName>
</protein>
<comment type="caution">
    <text evidence="2">The sequence shown here is derived from an EMBL/GenBank/DDBJ whole genome shotgun (WGS) entry which is preliminary data.</text>
</comment>
<sequence length="166" mass="18945">MISRKPARSKYVAVLNRGKREKRGENVPRRVEVCVACTKGQTDRDKEHFRTKARGESKVLLVLVYLSLLALALTPFVFSQKENARTCADARGYISHDDGHRRTGGRPVYVDKVWTRVLNVWVHLSEQASESKYRVECRRCLTWVPLVFPATRVPQMGETSGQLTSE</sequence>
<dbReference type="Proteomes" id="UP000826195">
    <property type="component" value="Unassembled WGS sequence"/>
</dbReference>
<dbReference type="AlphaFoldDB" id="A0AAV7HY04"/>
<organism evidence="2 3">
    <name type="scientific">Cotesia glomerata</name>
    <name type="common">Lepidopteran parasitic wasp</name>
    <name type="synonym">Apanteles glomeratus</name>
    <dbReference type="NCBI Taxonomy" id="32391"/>
    <lineage>
        <taxon>Eukaryota</taxon>
        <taxon>Metazoa</taxon>
        <taxon>Ecdysozoa</taxon>
        <taxon>Arthropoda</taxon>
        <taxon>Hexapoda</taxon>
        <taxon>Insecta</taxon>
        <taxon>Pterygota</taxon>
        <taxon>Neoptera</taxon>
        <taxon>Endopterygota</taxon>
        <taxon>Hymenoptera</taxon>
        <taxon>Apocrita</taxon>
        <taxon>Ichneumonoidea</taxon>
        <taxon>Braconidae</taxon>
        <taxon>Microgastrinae</taxon>
        <taxon>Cotesia</taxon>
    </lineage>
</organism>
<dbReference type="EMBL" id="JAHXZJ010002982">
    <property type="protein sequence ID" value="KAH0535237.1"/>
    <property type="molecule type" value="Genomic_DNA"/>
</dbReference>
<evidence type="ECO:0000313" key="3">
    <source>
        <dbReference type="Proteomes" id="UP000826195"/>
    </source>
</evidence>